<reference evidence="1" key="1">
    <citation type="submission" date="2017-10" db="EMBL/GenBank/DDBJ databases">
        <title>Genome sequence of cellulolytic Lachnospiraceae bacterium XHS1971 isolated from hotspring sediment.</title>
        <authorList>
            <person name="Vasudevan G."/>
            <person name="Joshi A.J."/>
            <person name="Hivarkar S."/>
            <person name="Lanjekar V.B."/>
            <person name="Dhakephalkar P.K."/>
            <person name="Dagar S."/>
        </authorList>
    </citation>
    <scope>NUCLEOTIDE SEQUENCE</scope>
    <source>
        <strain evidence="1">XHS1971</strain>
    </source>
</reference>
<evidence type="ECO:0000313" key="2">
    <source>
        <dbReference type="Proteomes" id="UP000224460"/>
    </source>
</evidence>
<sequence length="306" mass="34290">MEMNGVNWDFLVGPLVGSIIGYITNGIAIKMLFRPLKPLYIGGLRLPFTPGVIPREKGRIAKSIGRVVARELINEEVLSQHLLKEEIYVQLKMKVSEGINKGIESEKLLGDLGEQLIGDENLEQVGVSLEEKLSKSIYERVVELNLGNLATKKLLEELRNGLGQSLLGPLSMFVSDSMLEGVAHKIEPVINKLVQDEGRPVIQSMVHQEISKFLNKPIKEIALYLQEYQQSLELGVITVYSQLIKKHLSKALYTLNIEEIVEERINAFDTLELERIILEVMEKELKAIVWLGALLGAIMGLVMNIV</sequence>
<accession>A0AC61DG86</accession>
<dbReference type="EMBL" id="PEDL01000001">
    <property type="protein sequence ID" value="PHV72289.1"/>
    <property type="molecule type" value="Genomic_DNA"/>
</dbReference>
<protein>
    <submittedName>
        <fullName evidence="1">Uncharacterized protein</fullName>
    </submittedName>
</protein>
<name>A0AC61DG86_9FIRM</name>
<gene>
    <name evidence="1" type="ORF">CS063_02095</name>
</gene>
<proteinExistence type="predicted"/>
<evidence type="ECO:0000313" key="1">
    <source>
        <dbReference type="EMBL" id="PHV72289.1"/>
    </source>
</evidence>
<comment type="caution">
    <text evidence="1">The sequence shown here is derived from an EMBL/GenBank/DDBJ whole genome shotgun (WGS) entry which is preliminary data.</text>
</comment>
<keyword evidence="2" id="KW-1185">Reference proteome</keyword>
<organism evidence="1 2">
    <name type="scientific">Sporanaerobium hydrogeniformans</name>
    <dbReference type="NCBI Taxonomy" id="3072179"/>
    <lineage>
        <taxon>Bacteria</taxon>
        <taxon>Bacillati</taxon>
        <taxon>Bacillota</taxon>
        <taxon>Clostridia</taxon>
        <taxon>Lachnospirales</taxon>
        <taxon>Lachnospiraceae</taxon>
        <taxon>Sporanaerobium</taxon>
    </lineage>
</organism>
<dbReference type="Proteomes" id="UP000224460">
    <property type="component" value="Unassembled WGS sequence"/>
</dbReference>